<evidence type="ECO:0000256" key="8">
    <source>
        <dbReference type="SAM" id="Phobius"/>
    </source>
</evidence>
<dbReference type="GO" id="GO:0033214">
    <property type="term" value="P:siderophore-iron import into cell"/>
    <property type="evidence" value="ECO:0007669"/>
    <property type="project" value="TreeGrafter"/>
</dbReference>
<evidence type="ECO:0000313" key="10">
    <source>
        <dbReference type="Proteomes" id="UP000274907"/>
    </source>
</evidence>
<evidence type="ECO:0000256" key="2">
    <source>
        <dbReference type="ARBA" id="ARBA00007935"/>
    </source>
</evidence>
<comment type="caution">
    <text evidence="9">The sequence shown here is derived from an EMBL/GenBank/DDBJ whole genome shotgun (WGS) entry which is preliminary data.</text>
</comment>
<dbReference type="PANTHER" id="PTHR30472">
    <property type="entry name" value="FERRIC ENTEROBACTIN TRANSPORT SYSTEM PERMEASE PROTEIN"/>
    <property type="match status" value="1"/>
</dbReference>
<gene>
    <name evidence="9" type="ORF">EAH68_01360</name>
</gene>
<sequence length="368" mass="37339">MSSPSISVAPAPPTRSRLRPEPNTWIRSLGLAAIIAVAMIGLMVLSLLVGARATNSAEVLAVIPQSLRYAMDPAFAATMPFHDLVILVGGMRVPRTFLALIAGAALGAAGALIQGFTRNPLADPGILGINAGAAAAVAVSLALGVVSSPDHFVWPALIGASAATLVVFVLASAGPIADSPLGYILAGMALSALLMSVVNALMLKDAAILDALRLWATGSVANRDFSVVKAVLPLLILGLIAALLLGRTLNLLSLGDELAAALGINVTVSRLVGMSTVAVLGAVAVACAGPVMFIGLAAPHMVRAVTGPDHRAIIPLSIGLGALLALVADILGRLIARPGELPMGIVLALIGVPFFIMLIRRGRLRGAL</sequence>
<dbReference type="CDD" id="cd06550">
    <property type="entry name" value="TM_ABC_iron-siderophores_like"/>
    <property type="match status" value="1"/>
</dbReference>
<dbReference type="GO" id="GO:0022857">
    <property type="term" value="F:transmembrane transporter activity"/>
    <property type="evidence" value="ECO:0007669"/>
    <property type="project" value="InterPro"/>
</dbReference>
<feature type="transmembrane region" description="Helical" evidence="8">
    <location>
        <begin position="224"/>
        <end position="245"/>
    </location>
</feature>
<dbReference type="EMBL" id="RXHJ01000002">
    <property type="protein sequence ID" value="RSZ65437.1"/>
    <property type="molecule type" value="Genomic_DNA"/>
</dbReference>
<keyword evidence="10" id="KW-1185">Reference proteome</keyword>
<name>A0A3S0AXL1_9CORY</name>
<keyword evidence="5 8" id="KW-0812">Transmembrane</keyword>
<feature type="transmembrane region" description="Helical" evidence="8">
    <location>
        <begin position="312"/>
        <end position="335"/>
    </location>
</feature>
<evidence type="ECO:0000256" key="7">
    <source>
        <dbReference type="ARBA" id="ARBA00023136"/>
    </source>
</evidence>
<dbReference type="Pfam" id="PF01032">
    <property type="entry name" value="FecCD"/>
    <property type="match status" value="1"/>
</dbReference>
<proteinExistence type="inferred from homology"/>
<dbReference type="PANTHER" id="PTHR30472:SF1">
    <property type="entry name" value="FE(3+) DICITRATE TRANSPORT SYSTEM PERMEASE PROTEIN FECC-RELATED"/>
    <property type="match status" value="1"/>
</dbReference>
<evidence type="ECO:0000313" key="9">
    <source>
        <dbReference type="EMBL" id="RSZ65437.1"/>
    </source>
</evidence>
<keyword evidence="7 8" id="KW-0472">Membrane</keyword>
<comment type="similarity">
    <text evidence="2">Belongs to the binding-protein-dependent transport system permease family. FecCD subfamily.</text>
</comment>
<keyword evidence="3" id="KW-0813">Transport</keyword>
<feature type="transmembrane region" description="Helical" evidence="8">
    <location>
        <begin position="277"/>
        <end position="300"/>
    </location>
</feature>
<dbReference type="OrthoDB" id="9782305at2"/>
<reference evidence="9 10" key="1">
    <citation type="submission" date="2018-12" db="EMBL/GenBank/DDBJ databases">
        <title>YIM 101343 draft genome.</title>
        <authorList>
            <person name="Chen X."/>
        </authorList>
    </citation>
    <scope>NUCLEOTIDE SEQUENCE [LARGE SCALE GENOMIC DNA]</scope>
    <source>
        <strain evidence="9 10">YIM 101343</strain>
    </source>
</reference>
<dbReference type="RefSeq" id="WP_126119532.1">
    <property type="nucleotide sequence ID" value="NZ_RXHJ01000002.1"/>
</dbReference>
<dbReference type="GO" id="GO:0005886">
    <property type="term" value="C:plasma membrane"/>
    <property type="evidence" value="ECO:0007669"/>
    <property type="project" value="UniProtKB-SubCell"/>
</dbReference>
<evidence type="ECO:0000256" key="4">
    <source>
        <dbReference type="ARBA" id="ARBA00022475"/>
    </source>
</evidence>
<evidence type="ECO:0000256" key="1">
    <source>
        <dbReference type="ARBA" id="ARBA00004651"/>
    </source>
</evidence>
<feature type="transmembrane region" description="Helical" evidence="8">
    <location>
        <begin position="25"/>
        <end position="49"/>
    </location>
</feature>
<dbReference type="SUPFAM" id="SSF81345">
    <property type="entry name" value="ABC transporter involved in vitamin B12 uptake, BtuC"/>
    <property type="match status" value="1"/>
</dbReference>
<feature type="transmembrane region" description="Helical" evidence="8">
    <location>
        <begin position="96"/>
        <end position="113"/>
    </location>
</feature>
<feature type="transmembrane region" description="Helical" evidence="8">
    <location>
        <begin position="125"/>
        <end position="146"/>
    </location>
</feature>
<keyword evidence="6 8" id="KW-1133">Transmembrane helix</keyword>
<dbReference type="Gene3D" id="1.10.3470.10">
    <property type="entry name" value="ABC transporter involved in vitamin B12 uptake, BtuC"/>
    <property type="match status" value="1"/>
</dbReference>
<protein>
    <submittedName>
        <fullName evidence="9">Iron ABC transporter permease</fullName>
    </submittedName>
</protein>
<feature type="transmembrane region" description="Helical" evidence="8">
    <location>
        <begin position="153"/>
        <end position="177"/>
    </location>
</feature>
<keyword evidence="4" id="KW-1003">Cell membrane</keyword>
<dbReference type="AlphaFoldDB" id="A0A3S0AXL1"/>
<evidence type="ECO:0000256" key="5">
    <source>
        <dbReference type="ARBA" id="ARBA00022692"/>
    </source>
</evidence>
<evidence type="ECO:0000256" key="6">
    <source>
        <dbReference type="ARBA" id="ARBA00022989"/>
    </source>
</evidence>
<dbReference type="InterPro" id="IPR037294">
    <property type="entry name" value="ABC_BtuC-like"/>
</dbReference>
<organism evidence="9 10">
    <name type="scientific">Corynebacterium hylobatis</name>
    <dbReference type="NCBI Taxonomy" id="1859290"/>
    <lineage>
        <taxon>Bacteria</taxon>
        <taxon>Bacillati</taxon>
        <taxon>Actinomycetota</taxon>
        <taxon>Actinomycetes</taxon>
        <taxon>Mycobacteriales</taxon>
        <taxon>Corynebacteriaceae</taxon>
        <taxon>Corynebacterium</taxon>
    </lineage>
</organism>
<comment type="subcellular location">
    <subcellularLocation>
        <location evidence="1">Cell membrane</location>
        <topology evidence="1">Multi-pass membrane protein</topology>
    </subcellularLocation>
</comment>
<dbReference type="Proteomes" id="UP000274907">
    <property type="component" value="Unassembled WGS sequence"/>
</dbReference>
<evidence type="ECO:0000256" key="3">
    <source>
        <dbReference type="ARBA" id="ARBA00022448"/>
    </source>
</evidence>
<dbReference type="InterPro" id="IPR000522">
    <property type="entry name" value="ABC_transptr_permease_BtuC"/>
</dbReference>
<accession>A0A3S0AXL1</accession>
<feature type="transmembrane region" description="Helical" evidence="8">
    <location>
        <begin position="341"/>
        <end position="359"/>
    </location>
</feature>
<feature type="transmembrane region" description="Helical" evidence="8">
    <location>
        <begin position="183"/>
        <end position="203"/>
    </location>
</feature>